<dbReference type="GeneID" id="303194251"/>
<gene>
    <name evidence="4" type="ORF">HZR21_01860</name>
</gene>
<organism evidence="4 5">
    <name type="scientific">Pseudolactococcus laudensis</name>
    <dbReference type="NCBI Taxonomy" id="1494461"/>
    <lineage>
        <taxon>Bacteria</taxon>
        <taxon>Bacillati</taxon>
        <taxon>Bacillota</taxon>
        <taxon>Bacilli</taxon>
        <taxon>Lactobacillales</taxon>
        <taxon>Streptococcaceae</taxon>
        <taxon>Pseudolactococcus</taxon>
    </lineage>
</organism>
<evidence type="ECO:0000259" key="3">
    <source>
        <dbReference type="Pfam" id="PF01156"/>
    </source>
</evidence>
<dbReference type="InterPro" id="IPR001910">
    <property type="entry name" value="Inosine/uridine_hydrolase_dom"/>
</dbReference>
<keyword evidence="1 4" id="KW-0378">Hydrolase</keyword>
<name>A0A7V8SJ22_9LACT</name>
<keyword evidence="5" id="KW-1185">Reference proteome</keyword>
<accession>A0A7V8SJ22</accession>
<dbReference type="PANTHER" id="PTHR12304:SF4">
    <property type="entry name" value="URIDINE NUCLEOSIDASE"/>
    <property type="match status" value="1"/>
</dbReference>
<dbReference type="RefSeq" id="WP_180745936.1">
    <property type="nucleotide sequence ID" value="NZ_CBCRWQ010000001.1"/>
</dbReference>
<sequence length="293" mass="33431">MTRQKIIIDCDPGIDDMLAIRYALRSPKLEVVGFSVVSGNVADYKGVNNLKEILYQENRLVLPIHIGRGRPLNKFFRDAEDTHGQYGLGYFSDYHQLDKAVAPESASEFLLAHADCTILALGPLTNIADSYLLNPTLAQSFKIISMGGNLYEQGNMSEFSEYNYWVDPESAKLALNHLDVTMVGLDVTRKLKFYPEDVVDETDLEILRFYFEFHQKYENFYGAVINDPLVVDYLLYPQDYTSQKVKLDVLTEEGEYRGQTIVSQDNDYRLNQALVTVSDINKIKARIKKQVLN</sequence>
<dbReference type="InterPro" id="IPR023186">
    <property type="entry name" value="IUNH"/>
</dbReference>
<dbReference type="AlphaFoldDB" id="A0A7V8SJ22"/>
<evidence type="ECO:0000256" key="2">
    <source>
        <dbReference type="ARBA" id="ARBA00023295"/>
    </source>
</evidence>
<evidence type="ECO:0000256" key="1">
    <source>
        <dbReference type="ARBA" id="ARBA00022801"/>
    </source>
</evidence>
<feature type="domain" description="Inosine/uridine-preferring nucleoside hydrolase" evidence="3">
    <location>
        <begin position="6"/>
        <end position="271"/>
    </location>
</feature>
<dbReference type="GO" id="GO:0006152">
    <property type="term" value="P:purine nucleoside catabolic process"/>
    <property type="evidence" value="ECO:0007669"/>
    <property type="project" value="TreeGrafter"/>
</dbReference>
<dbReference type="PANTHER" id="PTHR12304">
    <property type="entry name" value="INOSINE-URIDINE PREFERRING NUCLEOSIDE HYDROLASE"/>
    <property type="match status" value="1"/>
</dbReference>
<dbReference type="EMBL" id="JACBNY010000002">
    <property type="protein sequence ID" value="MBA0015899.1"/>
    <property type="molecule type" value="Genomic_DNA"/>
</dbReference>
<evidence type="ECO:0000313" key="4">
    <source>
        <dbReference type="EMBL" id="MBA0015899.1"/>
    </source>
</evidence>
<protein>
    <submittedName>
        <fullName evidence="4">Nucleoside hydrolase</fullName>
    </submittedName>
</protein>
<dbReference type="SUPFAM" id="SSF53590">
    <property type="entry name" value="Nucleoside hydrolase"/>
    <property type="match status" value="1"/>
</dbReference>
<dbReference type="Gene3D" id="3.90.245.10">
    <property type="entry name" value="Ribonucleoside hydrolase-like"/>
    <property type="match status" value="1"/>
</dbReference>
<evidence type="ECO:0000313" key="5">
    <source>
        <dbReference type="Proteomes" id="UP000530186"/>
    </source>
</evidence>
<proteinExistence type="predicted"/>
<comment type="caution">
    <text evidence="4">The sequence shown here is derived from an EMBL/GenBank/DDBJ whole genome shotgun (WGS) entry which is preliminary data.</text>
</comment>
<dbReference type="GO" id="GO:0008477">
    <property type="term" value="F:purine nucleosidase activity"/>
    <property type="evidence" value="ECO:0007669"/>
    <property type="project" value="TreeGrafter"/>
</dbReference>
<dbReference type="Pfam" id="PF01156">
    <property type="entry name" value="IU_nuc_hydro"/>
    <property type="match status" value="1"/>
</dbReference>
<reference evidence="4 5" key="1">
    <citation type="submission" date="2020-07" db="EMBL/GenBank/DDBJ databases">
        <authorList>
            <person name="Hilgarth M."/>
            <person name="Werum V."/>
            <person name="Vogel R.F."/>
        </authorList>
    </citation>
    <scope>NUCLEOTIDE SEQUENCE [LARGE SCALE GENOMIC DNA]</scope>
    <source>
        <strain evidence="4 5">DSM 28961</strain>
    </source>
</reference>
<dbReference type="Proteomes" id="UP000530186">
    <property type="component" value="Unassembled WGS sequence"/>
</dbReference>
<dbReference type="InterPro" id="IPR036452">
    <property type="entry name" value="Ribo_hydro-like"/>
</dbReference>
<keyword evidence="2" id="KW-0326">Glycosidase</keyword>
<dbReference type="GO" id="GO:0005829">
    <property type="term" value="C:cytosol"/>
    <property type="evidence" value="ECO:0007669"/>
    <property type="project" value="TreeGrafter"/>
</dbReference>